<accession>A0A1G7F1T8</accession>
<organism evidence="4 5">
    <name type="scientific">Sphingomonas carotinifaciens</name>
    <dbReference type="NCBI Taxonomy" id="1166323"/>
    <lineage>
        <taxon>Bacteria</taxon>
        <taxon>Pseudomonadati</taxon>
        <taxon>Pseudomonadota</taxon>
        <taxon>Alphaproteobacteria</taxon>
        <taxon>Sphingomonadales</taxon>
        <taxon>Sphingomonadaceae</taxon>
        <taxon>Sphingomonas</taxon>
    </lineage>
</organism>
<dbReference type="InterPro" id="IPR050904">
    <property type="entry name" value="Adhesion/Biosynth-related"/>
</dbReference>
<dbReference type="SUPFAM" id="SSF82153">
    <property type="entry name" value="FAS1 domain"/>
    <property type="match status" value="1"/>
</dbReference>
<feature type="signal peptide" evidence="2">
    <location>
        <begin position="1"/>
        <end position="19"/>
    </location>
</feature>
<reference evidence="4 5" key="1">
    <citation type="submission" date="2016-10" db="EMBL/GenBank/DDBJ databases">
        <authorList>
            <person name="Varghese N."/>
            <person name="Submissions S."/>
        </authorList>
    </citation>
    <scope>NUCLEOTIDE SEQUENCE [LARGE SCALE GENOMIC DNA]</scope>
    <source>
        <strain evidence="4 5">S7-754</strain>
    </source>
</reference>
<evidence type="ECO:0000313" key="4">
    <source>
        <dbReference type="EMBL" id="SDE69859.1"/>
    </source>
</evidence>
<dbReference type="InterPro" id="IPR000782">
    <property type="entry name" value="FAS1_domain"/>
</dbReference>
<dbReference type="SMART" id="SM00554">
    <property type="entry name" value="FAS1"/>
    <property type="match status" value="1"/>
</dbReference>
<feature type="chain" id="PRO_5009240922" evidence="2">
    <location>
        <begin position="20"/>
        <end position="204"/>
    </location>
</feature>
<evidence type="ECO:0000259" key="3">
    <source>
        <dbReference type="PROSITE" id="PS50213"/>
    </source>
</evidence>
<dbReference type="PANTHER" id="PTHR10900:SF77">
    <property type="entry name" value="FI19380P1"/>
    <property type="match status" value="1"/>
</dbReference>
<dbReference type="Proteomes" id="UP000323502">
    <property type="component" value="Unassembled WGS sequence"/>
</dbReference>
<feature type="domain" description="FAS1" evidence="3">
    <location>
        <begin position="55"/>
        <end position="199"/>
    </location>
</feature>
<evidence type="ECO:0000256" key="2">
    <source>
        <dbReference type="SAM" id="SignalP"/>
    </source>
</evidence>
<gene>
    <name evidence="4" type="ORF">SAMN05216557_101197</name>
</gene>
<evidence type="ECO:0000313" key="5">
    <source>
        <dbReference type="Proteomes" id="UP000323502"/>
    </source>
</evidence>
<keyword evidence="2" id="KW-0732">Signal</keyword>
<dbReference type="Gene3D" id="2.30.180.10">
    <property type="entry name" value="FAS1 domain"/>
    <property type="match status" value="1"/>
</dbReference>
<dbReference type="InterPro" id="IPR036378">
    <property type="entry name" value="FAS1_dom_sf"/>
</dbReference>
<dbReference type="PROSITE" id="PS51257">
    <property type="entry name" value="PROKAR_LIPOPROTEIN"/>
    <property type="match status" value="1"/>
</dbReference>
<name>A0A1G7F1T8_9SPHN</name>
<dbReference type="PROSITE" id="PS50213">
    <property type="entry name" value="FAS1"/>
    <property type="match status" value="1"/>
</dbReference>
<dbReference type="PANTHER" id="PTHR10900">
    <property type="entry name" value="PERIOSTIN-RELATED"/>
    <property type="match status" value="1"/>
</dbReference>
<feature type="region of interest" description="Disordered" evidence="1">
    <location>
        <begin position="21"/>
        <end position="46"/>
    </location>
</feature>
<proteinExistence type="predicted"/>
<dbReference type="AlphaFoldDB" id="A0A1G7F1T8"/>
<protein>
    <submittedName>
        <fullName evidence="4">Uncaracterized surface protein containing fasciclin (FAS1) repeats</fullName>
    </submittedName>
</protein>
<evidence type="ECO:0000256" key="1">
    <source>
        <dbReference type="SAM" id="MobiDB-lite"/>
    </source>
</evidence>
<dbReference type="EMBL" id="FNBI01000001">
    <property type="protein sequence ID" value="SDE69859.1"/>
    <property type="molecule type" value="Genomic_DNA"/>
</dbReference>
<feature type="compositionally biased region" description="Low complexity" evidence="1">
    <location>
        <begin position="26"/>
        <end position="46"/>
    </location>
</feature>
<dbReference type="Pfam" id="PF02469">
    <property type="entry name" value="Fasciclin"/>
    <property type="match status" value="1"/>
</dbReference>
<dbReference type="GO" id="GO:0005615">
    <property type="term" value="C:extracellular space"/>
    <property type="evidence" value="ECO:0007669"/>
    <property type="project" value="TreeGrafter"/>
</dbReference>
<keyword evidence="5" id="KW-1185">Reference proteome</keyword>
<sequence length="204" mass="20732">MRVLMLPLLGLAMSLAACGKDRDKPVAPSDTPATDTAPVTAPTNPVVGGATMTPTRTIADNVAAAPALSTLATVLRTAELTATLAGPGPFTVFAPNDAAFARLAPGVQDQLLLPANRASLARLLRYHIVAGYLTAQELTARINAGGGTATLATLAGDPLTATMTQSVITLTDVNGNKSYVEVADARQSNGLVHVVNGVLVPNLG</sequence>